<dbReference type="RefSeq" id="XP_003061924.1">
    <property type="nucleotide sequence ID" value="XM_003061878.1"/>
</dbReference>
<accession>C1N2R9</accession>
<name>C1N2R9_MICPC</name>
<reference evidence="1 2" key="1">
    <citation type="journal article" date="2009" name="Science">
        <title>Green evolution and dynamic adaptations revealed by genomes of the marine picoeukaryotes Micromonas.</title>
        <authorList>
            <person name="Worden A.Z."/>
            <person name="Lee J.H."/>
            <person name="Mock T."/>
            <person name="Rouze P."/>
            <person name="Simmons M.P."/>
            <person name="Aerts A.L."/>
            <person name="Allen A.E."/>
            <person name="Cuvelier M.L."/>
            <person name="Derelle E."/>
            <person name="Everett M.V."/>
            <person name="Foulon E."/>
            <person name="Grimwood J."/>
            <person name="Gundlach H."/>
            <person name="Henrissat B."/>
            <person name="Napoli C."/>
            <person name="McDonald S.M."/>
            <person name="Parker M.S."/>
            <person name="Rombauts S."/>
            <person name="Salamov A."/>
            <person name="Von Dassow P."/>
            <person name="Badger J.H."/>
            <person name="Coutinho P.M."/>
            <person name="Demir E."/>
            <person name="Dubchak I."/>
            <person name="Gentemann C."/>
            <person name="Eikrem W."/>
            <person name="Gready J.E."/>
            <person name="John U."/>
            <person name="Lanier W."/>
            <person name="Lindquist E.A."/>
            <person name="Lucas S."/>
            <person name="Mayer K.F."/>
            <person name="Moreau H."/>
            <person name="Not F."/>
            <person name="Otillar R."/>
            <person name="Panaud O."/>
            <person name="Pangilinan J."/>
            <person name="Paulsen I."/>
            <person name="Piegu B."/>
            <person name="Poliakov A."/>
            <person name="Robbens S."/>
            <person name="Schmutz J."/>
            <person name="Toulza E."/>
            <person name="Wyss T."/>
            <person name="Zelensky A."/>
            <person name="Zhou K."/>
            <person name="Armbrust E.V."/>
            <person name="Bhattacharya D."/>
            <person name="Goodenough U.W."/>
            <person name="Van de Peer Y."/>
            <person name="Grigoriev I.V."/>
        </authorList>
    </citation>
    <scope>NUCLEOTIDE SEQUENCE [LARGE SCALE GENOMIC DNA]</scope>
    <source>
        <strain evidence="1 2">CCMP1545</strain>
    </source>
</reference>
<protein>
    <submittedName>
        <fullName evidence="1">Predicted protein</fullName>
    </submittedName>
</protein>
<dbReference type="Proteomes" id="UP000001876">
    <property type="component" value="Unassembled WGS sequence"/>
</dbReference>
<proteinExistence type="predicted"/>
<sequence length="98" mass="11074">MHVPAGGNDARAAFCSTPLQKPRRVSLSAAGSRCGANQRLGESLFRYPARFGTYNQTVWAVGLRRRPLYFLVSDFLDSIDRPVSRCDFNRVHRTNRTD</sequence>
<evidence type="ECO:0000313" key="2">
    <source>
        <dbReference type="Proteomes" id="UP000001876"/>
    </source>
</evidence>
<evidence type="ECO:0000313" key="1">
    <source>
        <dbReference type="EMBL" id="EEH53636.1"/>
    </source>
</evidence>
<gene>
    <name evidence="1" type="ORF">MICPUCDRAFT_51634</name>
</gene>
<dbReference type="KEGG" id="mpp:MICPUCDRAFT_51634"/>
<dbReference type="GeneID" id="9687572"/>
<dbReference type="AlphaFoldDB" id="C1N2R9"/>
<organism evidence="2">
    <name type="scientific">Micromonas pusilla (strain CCMP1545)</name>
    <name type="common">Picoplanktonic green alga</name>
    <dbReference type="NCBI Taxonomy" id="564608"/>
    <lineage>
        <taxon>Eukaryota</taxon>
        <taxon>Viridiplantae</taxon>
        <taxon>Chlorophyta</taxon>
        <taxon>Mamiellophyceae</taxon>
        <taxon>Mamiellales</taxon>
        <taxon>Mamiellaceae</taxon>
        <taxon>Micromonas</taxon>
    </lineage>
</organism>
<dbReference type="EMBL" id="GG663745">
    <property type="protein sequence ID" value="EEH53636.1"/>
    <property type="molecule type" value="Genomic_DNA"/>
</dbReference>
<keyword evidence="2" id="KW-1185">Reference proteome</keyword>